<sequence>MAERGEQPGQVRHQLLLKGRQQLELQGVLSVDSFDEQVMTLQTDAGTLIIRGEGMQIHALDVDQGTMAVTGLVHSLEYAQEAAKRRVRGILRRLTR</sequence>
<dbReference type="InterPro" id="IPR012504">
    <property type="entry name" value="Spore_YabP"/>
</dbReference>
<accession>A0ABZ1BWF0</accession>
<keyword evidence="2" id="KW-1185">Reference proteome</keyword>
<dbReference type="Pfam" id="PF07873">
    <property type="entry name" value="YabP"/>
    <property type="match status" value="1"/>
</dbReference>
<evidence type="ECO:0000313" key="2">
    <source>
        <dbReference type="Proteomes" id="UP001332192"/>
    </source>
</evidence>
<dbReference type="Proteomes" id="UP001332192">
    <property type="component" value="Chromosome"/>
</dbReference>
<dbReference type="Gene3D" id="2.60.40.2000">
    <property type="match status" value="1"/>
</dbReference>
<dbReference type="EMBL" id="CP141615">
    <property type="protein sequence ID" value="WRP17009.1"/>
    <property type="molecule type" value="Genomic_DNA"/>
</dbReference>
<gene>
    <name evidence="1" type="primary">yabP</name>
    <name evidence="1" type="ORF">U7230_13110</name>
</gene>
<protein>
    <submittedName>
        <fullName evidence="1">Sporulation protein YabP</fullName>
    </submittedName>
</protein>
<dbReference type="NCBIfam" id="TIGR02892">
    <property type="entry name" value="spore_yabP"/>
    <property type="match status" value="1"/>
</dbReference>
<dbReference type="PIRSF" id="PIRSF011576">
    <property type="entry name" value="YabP"/>
    <property type="match status" value="1"/>
</dbReference>
<organism evidence="1 2">
    <name type="scientific">Carboxydichorda subterranea</name>
    <dbReference type="NCBI Taxonomy" id="3109565"/>
    <lineage>
        <taxon>Bacteria</taxon>
        <taxon>Bacillati</taxon>
        <taxon>Bacillota</taxon>
        <taxon>Limnochordia</taxon>
        <taxon>Limnochordales</taxon>
        <taxon>Geochordaceae</taxon>
        <taxon>Carboxydichorda</taxon>
    </lineage>
</organism>
<dbReference type="InterPro" id="IPR022476">
    <property type="entry name" value="Spore_YabP/YqfC"/>
</dbReference>
<reference evidence="1 2" key="1">
    <citation type="journal article" date="2024" name="Front. Microbiol.">
        <title>Novel thermophilic genera Geochorda gen. nov. and Carboxydochorda gen. nov. from the deep terrestrial subsurface reveal the ecophysiological diversity in the class Limnochordia.</title>
        <authorList>
            <person name="Karnachuk O.V."/>
            <person name="Lukina A.P."/>
            <person name="Avakyan M.R."/>
            <person name="Kadnikov V.V."/>
            <person name="Begmatov S."/>
            <person name="Beletsky A.V."/>
            <person name="Vlasova K.G."/>
            <person name="Novikov A.A."/>
            <person name="Shcherbakova V.A."/>
            <person name="Mardanov A.V."/>
            <person name="Ravin N.V."/>
        </authorList>
    </citation>
    <scope>NUCLEOTIDE SEQUENCE [LARGE SCALE GENOMIC DNA]</scope>
    <source>
        <strain evidence="1 2">L945</strain>
    </source>
</reference>
<evidence type="ECO:0000313" key="1">
    <source>
        <dbReference type="EMBL" id="WRP17009.1"/>
    </source>
</evidence>
<name>A0ABZ1BWF0_9FIRM</name>
<proteinExistence type="predicted"/>
<dbReference type="RefSeq" id="WP_324716281.1">
    <property type="nucleotide sequence ID" value="NZ_CP141615.1"/>
</dbReference>
<dbReference type="InterPro" id="IPR038705">
    <property type="entry name" value="YabP_sf"/>
</dbReference>